<dbReference type="RefSeq" id="WP_209526684.1">
    <property type="nucleotide sequence ID" value="NZ_JAEEGA010000004.1"/>
</dbReference>
<keyword evidence="2" id="KW-1185">Reference proteome</keyword>
<name>A0A940P3V3_9ENTE</name>
<sequence length="135" mass="15914">MLTFDQKEIRLLTKISHAITELELSLEKLEDTDHKLKHFYEQEKAIHEIRVIIKNAKKVERLVNEEIILTIDDVIYETAEELSLAQEIDQEFEKLEQTLSTIDDTDNKVKSYLEQQKALHEAKRILSNAQKLNRL</sequence>
<dbReference type="AlphaFoldDB" id="A0A940P3V3"/>
<dbReference type="Proteomes" id="UP000674938">
    <property type="component" value="Unassembled WGS sequence"/>
</dbReference>
<comment type="caution">
    <text evidence="1">The sequence shown here is derived from an EMBL/GenBank/DDBJ whole genome shotgun (WGS) entry which is preliminary data.</text>
</comment>
<protein>
    <submittedName>
        <fullName evidence="1">Uncharacterized protein</fullName>
    </submittedName>
</protein>
<proteinExistence type="predicted"/>
<organism evidence="1 2">
    <name type="scientific">Vagococcus allomyrinae</name>
    <dbReference type="NCBI Taxonomy" id="2794353"/>
    <lineage>
        <taxon>Bacteria</taxon>
        <taxon>Bacillati</taxon>
        <taxon>Bacillota</taxon>
        <taxon>Bacilli</taxon>
        <taxon>Lactobacillales</taxon>
        <taxon>Enterococcaceae</taxon>
        <taxon>Vagococcus</taxon>
    </lineage>
</organism>
<dbReference type="EMBL" id="JAEEGA010000004">
    <property type="protein sequence ID" value="MBP1041044.1"/>
    <property type="molecule type" value="Genomic_DNA"/>
</dbReference>
<reference evidence="1" key="1">
    <citation type="submission" date="2020-12" db="EMBL/GenBank/DDBJ databases">
        <title>Vagococcus allomyrinae sp. nov. and Enterococcus lavae sp. nov., isolated from the larvae of Allomyrina dichotoma.</title>
        <authorList>
            <person name="Lee S.D."/>
        </authorList>
    </citation>
    <scope>NUCLEOTIDE SEQUENCE</scope>
    <source>
        <strain evidence="1">BWB3-3</strain>
    </source>
</reference>
<accession>A0A940P3V3</accession>
<evidence type="ECO:0000313" key="2">
    <source>
        <dbReference type="Proteomes" id="UP000674938"/>
    </source>
</evidence>
<gene>
    <name evidence="1" type="ORF">I6N95_08515</name>
</gene>
<evidence type="ECO:0000313" key="1">
    <source>
        <dbReference type="EMBL" id="MBP1041044.1"/>
    </source>
</evidence>